<protein>
    <submittedName>
        <fullName evidence="1">Endonuclease domain-containing protein</fullName>
    </submittedName>
</protein>
<dbReference type="GO" id="GO:0004519">
    <property type="term" value="F:endonuclease activity"/>
    <property type="evidence" value="ECO:0007669"/>
    <property type="project" value="UniProtKB-KW"/>
</dbReference>
<evidence type="ECO:0000313" key="1">
    <source>
        <dbReference type="EMBL" id="MEW2365954.1"/>
    </source>
</evidence>
<dbReference type="SUPFAM" id="SSF54060">
    <property type="entry name" value="His-Me finger endonucleases"/>
    <property type="match status" value="1"/>
</dbReference>
<dbReference type="RefSeq" id="WP_359973106.1">
    <property type="nucleotide sequence ID" value="NZ_JBEYRS010000014.1"/>
</dbReference>
<accession>A0ABV3M2N0</accession>
<sequence length="110" mass="12056">MVRRWQAGACAMCSAHPERLLVDHCHRTGLVRGLLCTSCNTSEGVRNVPSFVAYRERPPAVMLGLDEQYGSAWDGFGLDPAERGQRNAAHVDAAEALFGGIADRFRLGRK</sequence>
<dbReference type="Pfam" id="PF02945">
    <property type="entry name" value="Endonuclease_7"/>
    <property type="match status" value="1"/>
</dbReference>
<proteinExistence type="predicted"/>
<keyword evidence="1" id="KW-0378">Hydrolase</keyword>
<name>A0ABV3M2N0_9ACTN</name>
<dbReference type="InterPro" id="IPR038563">
    <property type="entry name" value="Endonuclease_7_sf"/>
</dbReference>
<comment type="caution">
    <text evidence="1">The sequence shown here is derived from an EMBL/GenBank/DDBJ whole genome shotgun (WGS) entry which is preliminary data.</text>
</comment>
<organism evidence="1 2">
    <name type="scientific">Streptomyces huasconensis</name>
    <dbReference type="NCBI Taxonomy" id="1854574"/>
    <lineage>
        <taxon>Bacteria</taxon>
        <taxon>Bacillati</taxon>
        <taxon>Actinomycetota</taxon>
        <taxon>Actinomycetes</taxon>
        <taxon>Kitasatosporales</taxon>
        <taxon>Streptomycetaceae</taxon>
        <taxon>Streptomyces</taxon>
    </lineage>
</organism>
<dbReference type="InterPro" id="IPR004211">
    <property type="entry name" value="Endonuclease_7"/>
</dbReference>
<keyword evidence="1" id="KW-0255">Endonuclease</keyword>
<keyword evidence="2" id="KW-1185">Reference proteome</keyword>
<dbReference type="InterPro" id="IPR044925">
    <property type="entry name" value="His-Me_finger_sf"/>
</dbReference>
<dbReference type="Proteomes" id="UP001553843">
    <property type="component" value="Unassembled WGS sequence"/>
</dbReference>
<reference evidence="1 2" key="1">
    <citation type="submission" date="2024-06" db="EMBL/GenBank/DDBJ databases">
        <title>The Natural Products Discovery Center: Release of the First 8490 Sequenced Strains for Exploring Actinobacteria Biosynthetic Diversity.</title>
        <authorList>
            <person name="Kalkreuter E."/>
            <person name="Kautsar S.A."/>
            <person name="Yang D."/>
            <person name="Bader C.D."/>
            <person name="Teijaro C.N."/>
            <person name="Fluegel L."/>
            <person name="Davis C.M."/>
            <person name="Simpson J.R."/>
            <person name="Lauterbach L."/>
            <person name="Steele A.D."/>
            <person name="Gui C."/>
            <person name="Meng S."/>
            <person name="Li G."/>
            <person name="Viehrig K."/>
            <person name="Ye F."/>
            <person name="Su P."/>
            <person name="Kiefer A.F."/>
            <person name="Nichols A."/>
            <person name="Cepeda A.J."/>
            <person name="Yan W."/>
            <person name="Fan B."/>
            <person name="Jiang Y."/>
            <person name="Adhikari A."/>
            <person name="Zheng C.-J."/>
            <person name="Schuster L."/>
            <person name="Cowan T.M."/>
            <person name="Smanski M.J."/>
            <person name="Chevrette M.G."/>
            <person name="De Carvalho L.P.S."/>
            <person name="Shen B."/>
        </authorList>
    </citation>
    <scope>NUCLEOTIDE SEQUENCE [LARGE SCALE GENOMIC DNA]</scope>
    <source>
        <strain evidence="1 2">NPDC047833</strain>
    </source>
</reference>
<keyword evidence="1" id="KW-0540">Nuclease</keyword>
<dbReference type="Gene3D" id="3.40.1800.10">
    <property type="entry name" value="His-Me finger endonucleases"/>
    <property type="match status" value="1"/>
</dbReference>
<gene>
    <name evidence="1" type="ORF">AB0887_28915</name>
</gene>
<evidence type="ECO:0000313" key="2">
    <source>
        <dbReference type="Proteomes" id="UP001553843"/>
    </source>
</evidence>
<dbReference type="EMBL" id="JBEYRS010000014">
    <property type="protein sequence ID" value="MEW2365954.1"/>
    <property type="molecule type" value="Genomic_DNA"/>
</dbReference>